<dbReference type="InterPro" id="IPR036643">
    <property type="entry name" value="RNApol_insert_sf"/>
</dbReference>
<dbReference type="FunFam" id="2.170.120.12:FF:000001">
    <property type="entry name" value="DNA-directed RNA polymerase subunit alpha"/>
    <property type="match status" value="1"/>
</dbReference>
<dbReference type="NCBIfam" id="NF003513">
    <property type="entry name" value="PRK05182.1-2"/>
    <property type="match status" value="1"/>
</dbReference>
<dbReference type="Pfam" id="PF01193">
    <property type="entry name" value="RNA_pol_L"/>
    <property type="match status" value="1"/>
</dbReference>
<comment type="catalytic activity">
    <reaction evidence="7">
        <text>RNA(n) + a ribonucleoside 5'-triphosphate = RNA(n+1) + diphosphate</text>
        <dbReference type="Rhea" id="RHEA:21248"/>
        <dbReference type="Rhea" id="RHEA-COMP:14527"/>
        <dbReference type="Rhea" id="RHEA-COMP:17342"/>
        <dbReference type="ChEBI" id="CHEBI:33019"/>
        <dbReference type="ChEBI" id="CHEBI:61557"/>
        <dbReference type="ChEBI" id="CHEBI:140395"/>
        <dbReference type="EC" id="2.7.7.6"/>
    </reaction>
</comment>
<dbReference type="SUPFAM" id="SSF55257">
    <property type="entry name" value="RBP11-like subunits of RNA polymerase"/>
    <property type="match status" value="1"/>
</dbReference>
<dbReference type="InterPro" id="IPR011263">
    <property type="entry name" value="DNA-dir_RNA_pol_RpoA/D/Rpb3"/>
</dbReference>
<dbReference type="GO" id="GO:0006351">
    <property type="term" value="P:DNA-templated transcription"/>
    <property type="evidence" value="ECO:0007669"/>
    <property type="project" value="InterPro"/>
</dbReference>
<dbReference type="Gene3D" id="3.30.1360.10">
    <property type="entry name" value="RNA polymerase, RBP11-like subunit"/>
    <property type="match status" value="1"/>
</dbReference>
<dbReference type="SMART" id="SM00662">
    <property type="entry name" value="RPOLD"/>
    <property type="match status" value="1"/>
</dbReference>
<dbReference type="InterPro" id="IPR036603">
    <property type="entry name" value="RBP11-like"/>
</dbReference>
<dbReference type="NCBIfam" id="TIGR02027">
    <property type="entry name" value="rpoA"/>
    <property type="match status" value="1"/>
</dbReference>
<dbReference type="InterPro" id="IPR011773">
    <property type="entry name" value="DNA-dir_RpoA"/>
</dbReference>
<dbReference type="GO" id="GO:0003899">
    <property type="term" value="F:DNA-directed RNA polymerase activity"/>
    <property type="evidence" value="ECO:0007669"/>
    <property type="project" value="UniProtKB-EC"/>
</dbReference>
<evidence type="ECO:0000256" key="5">
    <source>
        <dbReference type="ARBA" id="ARBA00022695"/>
    </source>
</evidence>
<sequence>MIEIGFQRPKYLECNYETLTEKYGYFSAQPFERGYGITVGNALRRILLSSVTGAAITAVRIQGVLHEFSSIPGVVEDVTDVILNLKSIPLKFEGDEPIIMTLKKKGPTEAKASDIVHDPDIEILDKDIHIASLDKDGKLDVEMIVKNNRGYIPADQNFDGDLSVDYIPLDSSHSPIKKVNYRVEAARVGKRIDYEKLSLEIWTSGSVSPQEALAQASKMMRDHLVIFLTIVDEPMEREQITIKKEIPYYPQLDILSKSIDHLELSVRSNNCLRAAGIEKIHELVQKTEDDLLRTKNFGRKSLTEIKATLQELDLGLNLDLHSRLLEKIETEKKEEKEEEEEAE</sequence>
<evidence type="ECO:0000256" key="3">
    <source>
        <dbReference type="ARBA" id="ARBA00022478"/>
    </source>
</evidence>
<dbReference type="Gene3D" id="1.10.150.20">
    <property type="entry name" value="5' to 3' exonuclease, C-terminal subdomain"/>
    <property type="match status" value="1"/>
</dbReference>
<keyword evidence="4" id="KW-0808">Transferase</keyword>
<dbReference type="SUPFAM" id="SSF47789">
    <property type="entry name" value="C-terminal domain of RNA polymerase alpha subunit"/>
    <property type="match status" value="1"/>
</dbReference>
<evidence type="ECO:0000256" key="1">
    <source>
        <dbReference type="ARBA" id="ARBA00007123"/>
    </source>
</evidence>
<dbReference type="NCBIfam" id="NF003519">
    <property type="entry name" value="PRK05182.2-5"/>
    <property type="match status" value="1"/>
</dbReference>
<accession>A0A0F9MHT0</accession>
<dbReference type="InterPro" id="IPR011262">
    <property type="entry name" value="DNA-dir_RNA_pol_insert"/>
</dbReference>
<name>A0A0F9MHT0_9ZZZZ</name>
<dbReference type="GO" id="GO:0005737">
    <property type="term" value="C:cytoplasm"/>
    <property type="evidence" value="ECO:0007669"/>
    <property type="project" value="UniProtKB-ARBA"/>
</dbReference>
<dbReference type="Pfam" id="PF01000">
    <property type="entry name" value="RNA_pol_A_bac"/>
    <property type="match status" value="1"/>
</dbReference>
<dbReference type="GO" id="GO:0046983">
    <property type="term" value="F:protein dimerization activity"/>
    <property type="evidence" value="ECO:0007669"/>
    <property type="project" value="InterPro"/>
</dbReference>
<dbReference type="HAMAP" id="MF_00059">
    <property type="entry name" value="RNApol_bact_RpoA"/>
    <property type="match status" value="1"/>
</dbReference>
<evidence type="ECO:0000256" key="6">
    <source>
        <dbReference type="ARBA" id="ARBA00023163"/>
    </source>
</evidence>
<dbReference type="EC" id="2.7.7.6" evidence="2"/>
<keyword evidence="5" id="KW-0548">Nucleotidyltransferase</keyword>
<comment type="caution">
    <text evidence="9">The sequence shown here is derived from an EMBL/GenBank/DDBJ whole genome shotgun (WGS) entry which is preliminary data.</text>
</comment>
<dbReference type="EMBL" id="LAZR01005574">
    <property type="protein sequence ID" value="KKM98816.1"/>
    <property type="molecule type" value="Genomic_DNA"/>
</dbReference>
<organism evidence="9">
    <name type="scientific">marine sediment metagenome</name>
    <dbReference type="NCBI Taxonomy" id="412755"/>
    <lineage>
        <taxon>unclassified sequences</taxon>
        <taxon>metagenomes</taxon>
        <taxon>ecological metagenomes</taxon>
    </lineage>
</organism>
<dbReference type="GO" id="GO:0000428">
    <property type="term" value="C:DNA-directed RNA polymerase complex"/>
    <property type="evidence" value="ECO:0007669"/>
    <property type="project" value="UniProtKB-KW"/>
</dbReference>
<dbReference type="Gene3D" id="2.170.120.12">
    <property type="entry name" value="DNA-directed RNA polymerase, insert domain"/>
    <property type="match status" value="1"/>
</dbReference>
<evidence type="ECO:0000256" key="7">
    <source>
        <dbReference type="ARBA" id="ARBA00048552"/>
    </source>
</evidence>
<dbReference type="GO" id="GO:0003677">
    <property type="term" value="F:DNA binding"/>
    <property type="evidence" value="ECO:0007669"/>
    <property type="project" value="InterPro"/>
</dbReference>
<dbReference type="AlphaFoldDB" id="A0A0F9MHT0"/>
<evidence type="ECO:0000313" key="9">
    <source>
        <dbReference type="EMBL" id="KKM98816.1"/>
    </source>
</evidence>
<dbReference type="SUPFAM" id="SSF56553">
    <property type="entry name" value="Insert subdomain of RNA polymerase alpha subunit"/>
    <property type="match status" value="1"/>
</dbReference>
<evidence type="ECO:0000259" key="8">
    <source>
        <dbReference type="SMART" id="SM00662"/>
    </source>
</evidence>
<evidence type="ECO:0000256" key="2">
    <source>
        <dbReference type="ARBA" id="ARBA00012418"/>
    </source>
</evidence>
<keyword evidence="6" id="KW-0804">Transcription</keyword>
<reference evidence="9" key="1">
    <citation type="journal article" date="2015" name="Nature">
        <title>Complex archaea that bridge the gap between prokaryotes and eukaryotes.</title>
        <authorList>
            <person name="Spang A."/>
            <person name="Saw J.H."/>
            <person name="Jorgensen S.L."/>
            <person name="Zaremba-Niedzwiedzka K."/>
            <person name="Martijn J."/>
            <person name="Lind A.E."/>
            <person name="van Eijk R."/>
            <person name="Schleper C."/>
            <person name="Guy L."/>
            <person name="Ettema T.J."/>
        </authorList>
    </citation>
    <scope>NUCLEOTIDE SEQUENCE</scope>
</reference>
<gene>
    <name evidence="9" type="ORF">LCGC14_1154070</name>
</gene>
<dbReference type="InterPro" id="IPR011260">
    <property type="entry name" value="RNAP_asu_C"/>
</dbReference>
<proteinExistence type="inferred from homology"/>
<comment type="similarity">
    <text evidence="1">Belongs to the RNA polymerase alpha chain family.</text>
</comment>
<dbReference type="CDD" id="cd06928">
    <property type="entry name" value="RNAP_alpha_NTD"/>
    <property type="match status" value="1"/>
</dbReference>
<feature type="domain" description="DNA-directed RNA polymerase RpoA/D/Rpb3-type" evidence="8">
    <location>
        <begin position="23"/>
        <end position="230"/>
    </location>
</feature>
<evidence type="ECO:0000256" key="4">
    <source>
        <dbReference type="ARBA" id="ARBA00022679"/>
    </source>
</evidence>
<protein>
    <recommendedName>
        <fullName evidence="2">DNA-directed RNA polymerase</fullName>
        <ecNumber evidence="2">2.7.7.6</ecNumber>
    </recommendedName>
</protein>
<dbReference type="Pfam" id="PF03118">
    <property type="entry name" value="RNA_pol_A_CTD"/>
    <property type="match status" value="1"/>
</dbReference>
<keyword evidence="3" id="KW-0240">DNA-directed RNA polymerase</keyword>